<organism evidence="2 3">
    <name type="scientific">Caerostris darwini</name>
    <dbReference type="NCBI Taxonomy" id="1538125"/>
    <lineage>
        <taxon>Eukaryota</taxon>
        <taxon>Metazoa</taxon>
        <taxon>Ecdysozoa</taxon>
        <taxon>Arthropoda</taxon>
        <taxon>Chelicerata</taxon>
        <taxon>Arachnida</taxon>
        <taxon>Araneae</taxon>
        <taxon>Araneomorphae</taxon>
        <taxon>Entelegynae</taxon>
        <taxon>Araneoidea</taxon>
        <taxon>Araneidae</taxon>
        <taxon>Caerostris</taxon>
    </lineage>
</organism>
<evidence type="ECO:0000313" key="2">
    <source>
        <dbReference type="EMBL" id="GIY53583.1"/>
    </source>
</evidence>
<evidence type="ECO:0000256" key="1">
    <source>
        <dbReference type="SAM" id="MobiDB-lite"/>
    </source>
</evidence>
<sequence length="145" mass="16503">MLSAHPSCSADKREGPCTHKMKSKKKKKEVSRIRFSKRERERNLPLLDIHRSIGVTLAAGTTKSHFPEVNRFLSRRKQRNAEQNSADGMDTHGKVCIVDCLIRSRDEHVAIEWPSAESYLGLILIDSIGDKIYFSGKYRVDLGCF</sequence>
<protein>
    <submittedName>
        <fullName evidence="2">Uncharacterized protein</fullName>
    </submittedName>
</protein>
<name>A0AAV4U744_9ARAC</name>
<dbReference type="AlphaFoldDB" id="A0AAV4U744"/>
<gene>
    <name evidence="2" type="ORF">CDAR_58241</name>
</gene>
<dbReference type="Proteomes" id="UP001054837">
    <property type="component" value="Unassembled WGS sequence"/>
</dbReference>
<accession>A0AAV4U744</accession>
<feature type="compositionally biased region" description="Basic residues" evidence="1">
    <location>
        <begin position="19"/>
        <end position="29"/>
    </location>
</feature>
<reference evidence="2 3" key="1">
    <citation type="submission" date="2021-06" db="EMBL/GenBank/DDBJ databases">
        <title>Caerostris darwini draft genome.</title>
        <authorList>
            <person name="Kono N."/>
            <person name="Arakawa K."/>
        </authorList>
    </citation>
    <scope>NUCLEOTIDE SEQUENCE [LARGE SCALE GENOMIC DNA]</scope>
</reference>
<comment type="caution">
    <text evidence="2">The sequence shown here is derived from an EMBL/GenBank/DDBJ whole genome shotgun (WGS) entry which is preliminary data.</text>
</comment>
<evidence type="ECO:0000313" key="3">
    <source>
        <dbReference type="Proteomes" id="UP001054837"/>
    </source>
</evidence>
<feature type="region of interest" description="Disordered" evidence="1">
    <location>
        <begin position="1"/>
        <end position="32"/>
    </location>
</feature>
<dbReference type="EMBL" id="BPLQ01010785">
    <property type="protein sequence ID" value="GIY53583.1"/>
    <property type="molecule type" value="Genomic_DNA"/>
</dbReference>
<keyword evidence="3" id="KW-1185">Reference proteome</keyword>
<proteinExistence type="predicted"/>